<proteinExistence type="predicted"/>
<accession>A0AAD5K406</accession>
<dbReference type="AlphaFoldDB" id="A0AAD5K406"/>
<sequence>MTLLPSPIKTGEAYTYYSKTQLELETTLQDFYAGKQAYAYGDYDRSIASYSHVIDQLQSSLSTVLLHRAAAYEQQNKHTMALQDTHAANPEKNTTCPDAYHASASAYYLLGQPRDALVIYRQGKEAVPLDHPARHHLDKKLDILMDVINKQNQLWAKLLPTEVMFSILYQLPIQSRLMLAFTCRFWKEYIMYQLHLTNPWHIVQYTEKDWLSCEEIDHRTMMDWMRQKIPCGLVKKVVLGNTDRQKCSASHDAKQLLDIIAEQGWNQITSLDIGRFKRESLETIIASNCKTLQQLAWYIRDDDKENDGRMGELVVDLIQLCPQLKLVEFNNETCERSWVDYLGGTNHFTNIILALASSSITTSELPLSLFRLSYKMDIQRLVFILETSTYLTSLTINSLAYKDDLGTILKALNNTYKNYLPALEEFQFRKINSTTTSPWTNVAQYTTQQQQTTSLSPPVRRLKKLALELSDELSHSADQQLCSLLFKAYKTLEEVVLDFGHYNLRGSHESIYALSQLGTTHLKSLMVRSTYLFGAVNPELFADLIRSSSSSPLFESIQLRGTCFWTRNTFEALGTLTRLKTLRLEYESSPPPSKSVPSSQEEENESSPENDKQEQQQQVVKQYAEVPHDLIFPNPSWLEPLWTTSTLTTFAYINNNTSLMDTEEGAKFLLGLTQSLAIHSRIHTLDLGNVYLRQAHALPILRHLSQLNTLCRLSILIPYEALFYQVLSKESSSDEDDGVTVTEGKDKDGFVLDKDMVDVLTSMTSLGDLSIKVLLATKKENPPFNENKVVNRLLDQWKSGRFIFICMQYVKEVGGHDRIEAGCKLSSDN</sequence>
<evidence type="ECO:0000313" key="4">
    <source>
        <dbReference type="Proteomes" id="UP001209540"/>
    </source>
</evidence>
<dbReference type="SUPFAM" id="SSF81383">
    <property type="entry name" value="F-box domain"/>
    <property type="match status" value="1"/>
</dbReference>
<reference evidence="3" key="1">
    <citation type="journal article" date="2022" name="IScience">
        <title>Evolution of zygomycete secretomes and the origins of terrestrial fungal ecologies.</title>
        <authorList>
            <person name="Chang Y."/>
            <person name="Wang Y."/>
            <person name="Mondo S."/>
            <person name="Ahrendt S."/>
            <person name="Andreopoulos W."/>
            <person name="Barry K."/>
            <person name="Beard J."/>
            <person name="Benny G.L."/>
            <person name="Blankenship S."/>
            <person name="Bonito G."/>
            <person name="Cuomo C."/>
            <person name="Desiro A."/>
            <person name="Gervers K.A."/>
            <person name="Hundley H."/>
            <person name="Kuo A."/>
            <person name="LaButti K."/>
            <person name="Lang B.F."/>
            <person name="Lipzen A."/>
            <person name="O'Donnell K."/>
            <person name="Pangilinan J."/>
            <person name="Reynolds N."/>
            <person name="Sandor L."/>
            <person name="Smith M.E."/>
            <person name="Tsang A."/>
            <person name="Grigoriev I.V."/>
            <person name="Stajich J.E."/>
            <person name="Spatafora J.W."/>
        </authorList>
    </citation>
    <scope>NUCLEOTIDE SEQUENCE</scope>
    <source>
        <strain evidence="3">RSA 2281</strain>
    </source>
</reference>
<dbReference type="Proteomes" id="UP001209540">
    <property type="component" value="Unassembled WGS sequence"/>
</dbReference>
<organism evidence="3 4">
    <name type="scientific">Phascolomyces articulosus</name>
    <dbReference type="NCBI Taxonomy" id="60185"/>
    <lineage>
        <taxon>Eukaryota</taxon>
        <taxon>Fungi</taxon>
        <taxon>Fungi incertae sedis</taxon>
        <taxon>Mucoromycota</taxon>
        <taxon>Mucoromycotina</taxon>
        <taxon>Mucoromycetes</taxon>
        <taxon>Mucorales</taxon>
        <taxon>Lichtheimiaceae</taxon>
        <taxon>Phascolomyces</taxon>
    </lineage>
</organism>
<dbReference type="CDD" id="cd09917">
    <property type="entry name" value="F-box_SF"/>
    <property type="match status" value="1"/>
</dbReference>
<dbReference type="InterPro" id="IPR036047">
    <property type="entry name" value="F-box-like_dom_sf"/>
</dbReference>
<feature type="region of interest" description="Disordered" evidence="1">
    <location>
        <begin position="587"/>
        <end position="618"/>
    </location>
</feature>
<dbReference type="EMBL" id="JAIXMP010000009">
    <property type="protein sequence ID" value="KAI9268286.1"/>
    <property type="molecule type" value="Genomic_DNA"/>
</dbReference>
<dbReference type="InterPro" id="IPR011990">
    <property type="entry name" value="TPR-like_helical_dom_sf"/>
</dbReference>
<reference evidence="3" key="2">
    <citation type="submission" date="2023-02" db="EMBL/GenBank/DDBJ databases">
        <authorList>
            <consortium name="DOE Joint Genome Institute"/>
            <person name="Mondo S.J."/>
            <person name="Chang Y."/>
            <person name="Wang Y."/>
            <person name="Ahrendt S."/>
            <person name="Andreopoulos W."/>
            <person name="Barry K."/>
            <person name="Beard J."/>
            <person name="Benny G.L."/>
            <person name="Blankenship S."/>
            <person name="Bonito G."/>
            <person name="Cuomo C."/>
            <person name="Desiro A."/>
            <person name="Gervers K.A."/>
            <person name="Hundley H."/>
            <person name="Kuo A."/>
            <person name="LaButti K."/>
            <person name="Lang B.F."/>
            <person name="Lipzen A."/>
            <person name="O'Donnell K."/>
            <person name="Pangilinan J."/>
            <person name="Reynolds N."/>
            <person name="Sandor L."/>
            <person name="Smith M.W."/>
            <person name="Tsang A."/>
            <person name="Grigoriev I.V."/>
            <person name="Stajich J.E."/>
            <person name="Spatafora J.W."/>
        </authorList>
    </citation>
    <scope>NUCLEOTIDE SEQUENCE</scope>
    <source>
        <strain evidence="3">RSA 2281</strain>
    </source>
</reference>
<evidence type="ECO:0000313" key="3">
    <source>
        <dbReference type="EMBL" id="KAI9268286.1"/>
    </source>
</evidence>
<feature type="domain" description="F-box" evidence="2">
    <location>
        <begin position="159"/>
        <end position="190"/>
    </location>
</feature>
<name>A0AAD5K406_9FUNG</name>
<dbReference type="Gene3D" id="1.25.40.10">
    <property type="entry name" value="Tetratricopeptide repeat domain"/>
    <property type="match status" value="1"/>
</dbReference>
<dbReference type="SUPFAM" id="SSF48452">
    <property type="entry name" value="TPR-like"/>
    <property type="match status" value="1"/>
</dbReference>
<gene>
    <name evidence="3" type="ORF">BDA99DRAFT_570792</name>
</gene>
<evidence type="ECO:0000259" key="2">
    <source>
        <dbReference type="Pfam" id="PF00646"/>
    </source>
</evidence>
<dbReference type="Pfam" id="PF00646">
    <property type="entry name" value="F-box"/>
    <property type="match status" value="1"/>
</dbReference>
<keyword evidence="4" id="KW-1185">Reference proteome</keyword>
<evidence type="ECO:0000256" key="1">
    <source>
        <dbReference type="SAM" id="MobiDB-lite"/>
    </source>
</evidence>
<comment type="caution">
    <text evidence="3">The sequence shown here is derived from an EMBL/GenBank/DDBJ whole genome shotgun (WGS) entry which is preliminary data.</text>
</comment>
<dbReference type="InterPro" id="IPR001810">
    <property type="entry name" value="F-box_dom"/>
</dbReference>
<protein>
    <recommendedName>
        <fullName evidence="2">F-box domain-containing protein</fullName>
    </recommendedName>
</protein>